<dbReference type="PANTHER" id="PTHR38342">
    <property type="entry name" value="SLR5037 PROTEIN"/>
    <property type="match status" value="1"/>
</dbReference>
<organism evidence="2 3">
    <name type="scientific">Aquimarina algicola</name>
    <dbReference type="NCBI Taxonomy" id="2589995"/>
    <lineage>
        <taxon>Bacteria</taxon>
        <taxon>Pseudomonadati</taxon>
        <taxon>Bacteroidota</taxon>
        <taxon>Flavobacteriia</taxon>
        <taxon>Flavobacteriales</taxon>
        <taxon>Flavobacteriaceae</taxon>
        <taxon>Aquimarina</taxon>
    </lineage>
</organism>
<dbReference type="Pfam" id="PF03625">
    <property type="entry name" value="DUF302"/>
    <property type="match status" value="2"/>
</dbReference>
<reference evidence="2 3" key="1">
    <citation type="submission" date="2019-06" db="EMBL/GenBank/DDBJ databases">
        <authorList>
            <person name="Meng X."/>
        </authorList>
    </citation>
    <scope>NUCLEOTIDE SEQUENCE [LARGE SCALE GENOMIC DNA]</scope>
    <source>
        <strain evidence="2 3">M625</strain>
    </source>
</reference>
<accession>A0A504JE89</accession>
<feature type="domain" description="DUF302" evidence="1">
    <location>
        <begin position="67"/>
        <end position="128"/>
    </location>
</feature>
<dbReference type="PROSITE" id="PS51257">
    <property type="entry name" value="PROKAR_LIPOPROTEIN"/>
    <property type="match status" value="1"/>
</dbReference>
<proteinExistence type="predicted"/>
<protein>
    <submittedName>
        <fullName evidence="2">DUF302 domain-containing protein</fullName>
    </submittedName>
</protein>
<dbReference type="OrthoDB" id="9799367at2"/>
<dbReference type="Gene3D" id="3.30.310.70">
    <property type="entry name" value="TT1751-like domain"/>
    <property type="match status" value="2"/>
</dbReference>
<dbReference type="EMBL" id="VFWZ01000003">
    <property type="protein sequence ID" value="TPN85923.1"/>
    <property type="molecule type" value="Genomic_DNA"/>
</dbReference>
<comment type="caution">
    <text evidence="2">The sequence shown here is derived from an EMBL/GenBank/DDBJ whole genome shotgun (WGS) entry which is preliminary data.</text>
</comment>
<name>A0A504JE89_9FLAO</name>
<dbReference type="CDD" id="cd14797">
    <property type="entry name" value="DUF302"/>
    <property type="match status" value="2"/>
</dbReference>
<dbReference type="AlphaFoldDB" id="A0A504JE89"/>
<evidence type="ECO:0000313" key="2">
    <source>
        <dbReference type="EMBL" id="TPN85923.1"/>
    </source>
</evidence>
<evidence type="ECO:0000259" key="1">
    <source>
        <dbReference type="Pfam" id="PF03625"/>
    </source>
</evidence>
<feature type="domain" description="DUF302" evidence="1">
    <location>
        <begin position="209"/>
        <end position="271"/>
    </location>
</feature>
<dbReference type="SUPFAM" id="SSF103247">
    <property type="entry name" value="TT1751-like"/>
    <property type="match status" value="2"/>
</dbReference>
<dbReference type="PANTHER" id="PTHR38342:SF2">
    <property type="entry name" value="INNER MEMBRANE OR EXPORTED"/>
    <property type="match status" value="1"/>
</dbReference>
<gene>
    <name evidence="2" type="ORF">FHK87_11620</name>
</gene>
<dbReference type="Proteomes" id="UP000315540">
    <property type="component" value="Unassembled WGS sequence"/>
</dbReference>
<dbReference type="RefSeq" id="WP_140592992.1">
    <property type="nucleotide sequence ID" value="NZ_VFWZ01000003.1"/>
</dbReference>
<dbReference type="InterPro" id="IPR005180">
    <property type="entry name" value="DUF302"/>
</dbReference>
<evidence type="ECO:0000313" key="3">
    <source>
        <dbReference type="Proteomes" id="UP000315540"/>
    </source>
</evidence>
<sequence length="304" mass="33049">MKNMFYLFILSLFFMSCSDDDDTQQQPNDIAIKGLTYGVSNTSFEAAESAIINALDAVEPIRVIAQVDHANNAASVDLELDNTKVIIFGNPALGTPLMQRNQLVGLDLPQKLLVFKDAASNSVKIAYNSVDYLKSRHGIEGVESLNTIATALSNFASITVDGELVSNSETVSKDEGIISKVSTKSFIDTYNDLVATISGNENLRLVAEIDHQANAVSVNQELNPTRLVIFGNPNLGTPLMQNSQTTAIDLPQKILVWEDDQNVVRVSYNDPSYLKDRHQIEGNDTILTTIEGALNAITDQAAGL</sequence>
<dbReference type="InterPro" id="IPR035923">
    <property type="entry name" value="TT1751-like_sf"/>
</dbReference>
<keyword evidence="3" id="KW-1185">Reference proteome</keyword>